<dbReference type="PANTHER" id="PTHR30249:SF17">
    <property type="entry name" value="HOLIN-LIKE PROTEIN CIDB"/>
    <property type="match status" value="1"/>
</dbReference>
<evidence type="ECO:0000256" key="6">
    <source>
        <dbReference type="SAM" id="Phobius"/>
    </source>
</evidence>
<feature type="transmembrane region" description="Helical" evidence="6">
    <location>
        <begin position="146"/>
        <end position="167"/>
    </location>
</feature>
<gene>
    <name evidence="7" type="primary">yxaC</name>
    <name evidence="7" type="ORF">MACH08_36040</name>
</gene>
<accession>A0ABQ5TMX1</accession>
<evidence type="ECO:0000313" key="7">
    <source>
        <dbReference type="EMBL" id="GLO67820.1"/>
    </source>
</evidence>
<dbReference type="Proteomes" id="UP001275436">
    <property type="component" value="Unassembled WGS sequence"/>
</dbReference>
<keyword evidence="5 6" id="KW-0472">Membrane</keyword>
<evidence type="ECO:0000313" key="8">
    <source>
        <dbReference type="Proteomes" id="UP001275436"/>
    </source>
</evidence>
<feature type="transmembrane region" description="Helical" evidence="6">
    <location>
        <begin position="93"/>
        <end position="115"/>
    </location>
</feature>
<keyword evidence="4 6" id="KW-1133">Transmembrane helix</keyword>
<protein>
    <recommendedName>
        <fullName evidence="9">LrgB family protein</fullName>
    </recommendedName>
</protein>
<feature type="transmembrane region" description="Helical" evidence="6">
    <location>
        <begin position="33"/>
        <end position="51"/>
    </location>
</feature>
<sequence>MINLVLTIIFIIGTMSIYILSRKLNKKWNHPLTLPVLVSSVVIIVILLISKIPYETYMVGGEWIHYLLGPAVVALAYPLYIRRRLLLKWLFPIFMGTIVGAFIGILSGIILAKLLQVDETIIYSLVPKSVTTPIAIEVTNIIGGEVSLTAVFVIMAGISGVFMRGFLFKTMRIEHVVGRGVGIGSASHAIGSAHSLEIDELEGTLGTVAMVVSAVIVSMLAPLLVSLIF</sequence>
<keyword evidence="3 6" id="KW-0812">Transmembrane</keyword>
<keyword evidence="2" id="KW-1003">Cell membrane</keyword>
<feature type="transmembrane region" description="Helical" evidence="6">
    <location>
        <begin position="63"/>
        <end position="81"/>
    </location>
</feature>
<reference evidence="7 8" key="1">
    <citation type="submission" date="2023-02" db="EMBL/GenBank/DDBJ databases">
        <title>Oceanobacillus kimchii IFOP_LL358 isolated form Alexandrium catenella lab strain.</title>
        <authorList>
            <person name="Gajardo G."/>
            <person name="Ueki S."/>
            <person name="Maruyama F."/>
        </authorList>
    </citation>
    <scope>NUCLEOTIDE SEQUENCE [LARGE SCALE GENOMIC DNA]</scope>
    <source>
        <strain evidence="7 8">IFOP_LL358</strain>
    </source>
</reference>
<evidence type="ECO:0008006" key="9">
    <source>
        <dbReference type="Google" id="ProtNLM"/>
    </source>
</evidence>
<evidence type="ECO:0000256" key="3">
    <source>
        <dbReference type="ARBA" id="ARBA00022692"/>
    </source>
</evidence>
<evidence type="ECO:0000256" key="5">
    <source>
        <dbReference type="ARBA" id="ARBA00023136"/>
    </source>
</evidence>
<dbReference type="PANTHER" id="PTHR30249">
    <property type="entry name" value="PUTATIVE SEROTONIN TRANSPORTER"/>
    <property type="match status" value="1"/>
</dbReference>
<proteinExistence type="predicted"/>
<keyword evidence="8" id="KW-1185">Reference proteome</keyword>
<dbReference type="RefSeq" id="WP_017798354.1">
    <property type="nucleotide sequence ID" value="NZ_BSKO01000001.1"/>
</dbReference>
<feature type="transmembrane region" description="Helical" evidence="6">
    <location>
        <begin position="6"/>
        <end position="21"/>
    </location>
</feature>
<evidence type="ECO:0000256" key="1">
    <source>
        <dbReference type="ARBA" id="ARBA00004651"/>
    </source>
</evidence>
<feature type="transmembrane region" description="Helical" evidence="6">
    <location>
        <begin position="176"/>
        <end position="196"/>
    </location>
</feature>
<dbReference type="Pfam" id="PF04172">
    <property type="entry name" value="LrgB"/>
    <property type="match status" value="1"/>
</dbReference>
<evidence type="ECO:0000256" key="4">
    <source>
        <dbReference type="ARBA" id="ARBA00022989"/>
    </source>
</evidence>
<feature type="transmembrane region" description="Helical" evidence="6">
    <location>
        <begin position="208"/>
        <end position="228"/>
    </location>
</feature>
<dbReference type="InterPro" id="IPR007300">
    <property type="entry name" value="CidB/LrgB"/>
</dbReference>
<dbReference type="EMBL" id="BSKO01000001">
    <property type="protein sequence ID" value="GLO67820.1"/>
    <property type="molecule type" value="Genomic_DNA"/>
</dbReference>
<comment type="caution">
    <text evidence="7">The sequence shown here is derived from an EMBL/GenBank/DDBJ whole genome shotgun (WGS) entry which is preliminary data.</text>
</comment>
<organism evidence="7 8">
    <name type="scientific">Oceanobacillus kimchii</name>
    <dbReference type="NCBI Taxonomy" id="746691"/>
    <lineage>
        <taxon>Bacteria</taxon>
        <taxon>Bacillati</taxon>
        <taxon>Bacillota</taxon>
        <taxon>Bacilli</taxon>
        <taxon>Bacillales</taxon>
        <taxon>Bacillaceae</taxon>
        <taxon>Oceanobacillus</taxon>
    </lineage>
</organism>
<comment type="subcellular location">
    <subcellularLocation>
        <location evidence="1">Cell membrane</location>
        <topology evidence="1">Multi-pass membrane protein</topology>
    </subcellularLocation>
</comment>
<evidence type="ECO:0000256" key="2">
    <source>
        <dbReference type="ARBA" id="ARBA00022475"/>
    </source>
</evidence>
<name>A0ABQ5TMX1_9BACI</name>